<comment type="function">
    <text evidence="10">Catalyzes the reduction of fatty acyl-CoA to fatty alcohols.</text>
</comment>
<evidence type="ECO:0000256" key="5">
    <source>
        <dbReference type="ARBA" id="ARBA00022857"/>
    </source>
</evidence>
<keyword evidence="3 10" id="KW-0444">Lipid biosynthesis</keyword>
<dbReference type="Proteomes" id="UP000515158">
    <property type="component" value="Unplaced"/>
</dbReference>
<dbReference type="AlphaFoldDB" id="A0A6P8Y440"/>
<gene>
    <name evidence="14" type="primary">LOC117641248</name>
</gene>
<dbReference type="InterPro" id="IPR033640">
    <property type="entry name" value="FAR_C"/>
</dbReference>
<evidence type="ECO:0000256" key="6">
    <source>
        <dbReference type="ARBA" id="ARBA00022989"/>
    </source>
</evidence>
<dbReference type="RefSeq" id="XP_034234298.1">
    <property type="nucleotide sequence ID" value="XM_034378407.1"/>
</dbReference>
<organism evidence="14">
    <name type="scientific">Thrips palmi</name>
    <name type="common">Melon thrips</name>
    <dbReference type="NCBI Taxonomy" id="161013"/>
    <lineage>
        <taxon>Eukaryota</taxon>
        <taxon>Metazoa</taxon>
        <taxon>Ecdysozoa</taxon>
        <taxon>Arthropoda</taxon>
        <taxon>Hexapoda</taxon>
        <taxon>Insecta</taxon>
        <taxon>Pterygota</taxon>
        <taxon>Neoptera</taxon>
        <taxon>Paraneoptera</taxon>
        <taxon>Thysanoptera</taxon>
        <taxon>Terebrantia</taxon>
        <taxon>Thripoidea</taxon>
        <taxon>Thripidae</taxon>
        <taxon>Thrips</taxon>
    </lineage>
</organism>
<dbReference type="InParanoid" id="A0A6P8Y440"/>
<keyword evidence="13" id="KW-1185">Reference proteome</keyword>
<dbReference type="EC" id="1.2.1.84" evidence="10"/>
<dbReference type="GO" id="GO:0102965">
    <property type="term" value="F:alcohol-forming long-chain fatty acyl-CoA reductase activity"/>
    <property type="evidence" value="ECO:0007669"/>
    <property type="project" value="UniProtKB-EC"/>
</dbReference>
<dbReference type="SUPFAM" id="SSF51735">
    <property type="entry name" value="NAD(P)-binding Rossmann-fold domains"/>
    <property type="match status" value="1"/>
</dbReference>
<keyword evidence="5 10" id="KW-0521">NADP</keyword>
<protein>
    <recommendedName>
        <fullName evidence="10">Fatty acyl-CoA reductase</fullName>
        <ecNumber evidence="10">1.2.1.84</ecNumber>
    </recommendedName>
</protein>
<name>A0A6P8Y440_THRPL</name>
<dbReference type="InterPro" id="IPR026055">
    <property type="entry name" value="FAR"/>
</dbReference>
<comment type="similarity">
    <text evidence="2 10">Belongs to the fatty acyl-CoA reductase family.</text>
</comment>
<evidence type="ECO:0000256" key="7">
    <source>
        <dbReference type="ARBA" id="ARBA00023098"/>
    </source>
</evidence>
<dbReference type="KEGG" id="tpal:117641248"/>
<keyword evidence="10" id="KW-0560">Oxidoreductase</keyword>
<dbReference type="GO" id="GO:0005777">
    <property type="term" value="C:peroxisome"/>
    <property type="evidence" value="ECO:0007669"/>
    <property type="project" value="TreeGrafter"/>
</dbReference>
<dbReference type="Gene3D" id="3.40.50.720">
    <property type="entry name" value="NAD(P)-binding Rossmann-like Domain"/>
    <property type="match status" value="1"/>
</dbReference>
<evidence type="ECO:0000259" key="11">
    <source>
        <dbReference type="Pfam" id="PF03015"/>
    </source>
</evidence>
<comment type="catalytic activity">
    <reaction evidence="9 10">
        <text>a long-chain fatty acyl-CoA + 2 NADPH + 2 H(+) = a long-chain primary fatty alcohol + 2 NADP(+) + CoA</text>
        <dbReference type="Rhea" id="RHEA:52716"/>
        <dbReference type="ChEBI" id="CHEBI:15378"/>
        <dbReference type="ChEBI" id="CHEBI:57287"/>
        <dbReference type="ChEBI" id="CHEBI:57783"/>
        <dbReference type="ChEBI" id="CHEBI:58349"/>
        <dbReference type="ChEBI" id="CHEBI:77396"/>
        <dbReference type="ChEBI" id="CHEBI:83139"/>
        <dbReference type="EC" id="1.2.1.84"/>
    </reaction>
</comment>
<dbReference type="InterPro" id="IPR013120">
    <property type="entry name" value="FAR_NAD-bd"/>
</dbReference>
<dbReference type="GO" id="GO:0016020">
    <property type="term" value="C:membrane"/>
    <property type="evidence" value="ECO:0007669"/>
    <property type="project" value="UniProtKB-SubCell"/>
</dbReference>
<accession>A0A6P8Y440</accession>
<evidence type="ECO:0000256" key="3">
    <source>
        <dbReference type="ARBA" id="ARBA00022516"/>
    </source>
</evidence>
<dbReference type="PANTHER" id="PTHR11011">
    <property type="entry name" value="MALE STERILITY PROTEIN 2-RELATED"/>
    <property type="match status" value="1"/>
</dbReference>
<evidence type="ECO:0000256" key="10">
    <source>
        <dbReference type="RuleBase" id="RU363097"/>
    </source>
</evidence>
<proteinExistence type="inferred from homology"/>
<dbReference type="CDD" id="cd05236">
    <property type="entry name" value="FAR-N_SDR_e"/>
    <property type="match status" value="1"/>
</dbReference>
<feature type="domain" description="Thioester reductase (TE)" evidence="12">
    <location>
        <begin position="58"/>
        <end position="328"/>
    </location>
</feature>
<dbReference type="FunFam" id="3.40.50.720:FF:000143">
    <property type="entry name" value="Fatty acyl-CoA reductase"/>
    <property type="match status" value="1"/>
</dbReference>
<keyword evidence="6 10" id="KW-1133">Transmembrane helix</keyword>
<feature type="transmembrane region" description="Helical" evidence="10">
    <location>
        <begin position="524"/>
        <end position="542"/>
    </location>
</feature>
<evidence type="ECO:0000256" key="4">
    <source>
        <dbReference type="ARBA" id="ARBA00022692"/>
    </source>
</evidence>
<keyword evidence="4 10" id="KW-0812">Transmembrane</keyword>
<keyword evidence="7 10" id="KW-0443">Lipid metabolism</keyword>
<dbReference type="PANTHER" id="PTHR11011:SF116">
    <property type="entry name" value="FATTY ACYL-COA REDUCTASE CG5065-RELATED"/>
    <property type="match status" value="1"/>
</dbReference>
<evidence type="ECO:0000256" key="2">
    <source>
        <dbReference type="ARBA" id="ARBA00005928"/>
    </source>
</evidence>
<dbReference type="OrthoDB" id="429813at2759"/>
<dbReference type="CDD" id="cd09071">
    <property type="entry name" value="FAR_C"/>
    <property type="match status" value="1"/>
</dbReference>
<feature type="domain" description="Fatty acyl-CoA reductase C-terminal" evidence="11">
    <location>
        <begin position="407"/>
        <end position="501"/>
    </location>
</feature>
<dbReference type="GO" id="GO:0035336">
    <property type="term" value="P:long-chain fatty-acyl-CoA metabolic process"/>
    <property type="evidence" value="ECO:0007669"/>
    <property type="project" value="TreeGrafter"/>
</dbReference>
<dbReference type="InterPro" id="IPR036291">
    <property type="entry name" value="NAD(P)-bd_dom_sf"/>
</dbReference>
<evidence type="ECO:0000256" key="9">
    <source>
        <dbReference type="ARBA" id="ARBA00052530"/>
    </source>
</evidence>
<dbReference type="GeneID" id="117641248"/>
<sequence length="543" mass="61701">MDFTRCTIQAEELDDEESKRNWQRRRQQLHDAIALRDKTLGEDYPRIQDFYKGRHVFITGATGFIGKVVVEKLLRACPDIGNIYVLLRPRKGQEPAARLKAMMDVPLFDRLRQENPAAMDKVVPIRGDCLLDGLGIGADDRSTLVERVSVIIHSAASVRFTDPIKTAVRMNLRSTVDIVELARQMKNLKVVVHVSTAYCFTNHTPTQECVYTTDHDWRDVLKYAKLPDADALDLLGDKFMGFQPNSYVFTKALSERVMNEAALDLPIVIVRPSIVTCALDDPIPGWMDNLNGFAMFWAVASKGVLRYTYVRTKFLKYDLVPVDVVSNITILASWAKGTNQPLPVPSGNVEVVNVSLGDVKPSSAFMMQTVLRRHIVEGTVGYPGAIRYPRYGMCTNRFMAFILVFLYHVVFGTVLDTILVAMGRKPMLMPIYRKIAFAFTSLQYFMQHEFWFNSDNMWRLVSMAHPKDRANFGINLEGDNQDWMLVSKSQLLGVAKYALNENIGGKEDVERNCRRLNRLWWAELFCYIGLAALATWLLVVAFT</sequence>
<reference evidence="14" key="1">
    <citation type="submission" date="2025-08" db="UniProtKB">
        <authorList>
            <consortium name="RefSeq"/>
        </authorList>
    </citation>
    <scope>IDENTIFICATION</scope>
    <source>
        <tissue evidence="14">Total insect</tissue>
    </source>
</reference>
<evidence type="ECO:0000313" key="13">
    <source>
        <dbReference type="Proteomes" id="UP000515158"/>
    </source>
</evidence>
<dbReference type="Pfam" id="PF07993">
    <property type="entry name" value="NAD_binding_4"/>
    <property type="match status" value="1"/>
</dbReference>
<feature type="transmembrane region" description="Helical" evidence="10">
    <location>
        <begin position="398"/>
        <end position="423"/>
    </location>
</feature>
<evidence type="ECO:0000259" key="12">
    <source>
        <dbReference type="Pfam" id="PF07993"/>
    </source>
</evidence>
<keyword evidence="8 10" id="KW-0472">Membrane</keyword>
<comment type="subcellular location">
    <subcellularLocation>
        <location evidence="1">Membrane</location>
        <topology evidence="1">Multi-pass membrane protein</topology>
    </subcellularLocation>
</comment>
<evidence type="ECO:0000256" key="1">
    <source>
        <dbReference type="ARBA" id="ARBA00004141"/>
    </source>
</evidence>
<evidence type="ECO:0000313" key="14">
    <source>
        <dbReference type="RefSeq" id="XP_034234298.1"/>
    </source>
</evidence>
<dbReference type="GO" id="GO:0080019">
    <property type="term" value="F:alcohol-forming very long-chain fatty acyl-CoA reductase activity"/>
    <property type="evidence" value="ECO:0007669"/>
    <property type="project" value="InterPro"/>
</dbReference>
<evidence type="ECO:0000256" key="8">
    <source>
        <dbReference type="ARBA" id="ARBA00023136"/>
    </source>
</evidence>
<dbReference type="Pfam" id="PF03015">
    <property type="entry name" value="Sterile"/>
    <property type="match status" value="1"/>
</dbReference>